<evidence type="ECO:0000256" key="8">
    <source>
        <dbReference type="ARBA" id="ARBA00022842"/>
    </source>
</evidence>
<sequence>MQLSKDQETPPSPPRSPPPKLSTVACPSRKPRERTSSPFSEVLRRKRPPMLNRELFPQAPPWSKEAVKTPPYEDVEAEKDGVYSVYCKRGRRRWMAMEDRYSAVVDNDGGGRRKAFFGVYDGHGGSNAAEFAAKNLGNNIEAAVAAARSGEDGYSIERAIREAYLKTDEEFLKEGSGGGACCVTALISNGELAVSNAGDCRAVISRAGVAEALTTDHSPNQENELIRIRASGGYVDCHHGVWRIQWTLAVSRAIGDEYLKKWVIAEPETRTLKIKPELEFLILASDGLWDNVTNQEAVDVVRPYCIGVENPKTLPACKKLAELSSTRGSLDDISVIIIQLKHHLAMVNSSWTKSHIEAIWRIPERIRRHFLLKDQQILQFSYLLLSFVLRSLKKLDRDVPRPKLQFVGSCRNESDEERLQKLKDRAVELKLDGDVEFYKNAMYRELVALLGNADAGMHGMIDEHFGISVVEYMAAGAIPIAHNSAGPKMDIVLEEEGQRTGFLAETVEEYAEAIVEIVKMKETERLKMAESAKKRATRFSEQRFSEDFKTAIRPVFTNDLKSQS</sequence>
<feature type="compositionally biased region" description="Pro residues" evidence="14">
    <location>
        <begin position="10"/>
        <end position="20"/>
    </location>
</feature>
<dbReference type="EMBL" id="LR031576">
    <property type="protein sequence ID" value="VDD15555.1"/>
    <property type="molecule type" value="Genomic_DNA"/>
</dbReference>
<evidence type="ECO:0000256" key="2">
    <source>
        <dbReference type="ARBA" id="ARBA00001946"/>
    </source>
</evidence>
<dbReference type="PROSITE" id="PS01032">
    <property type="entry name" value="PPM_1"/>
    <property type="match status" value="1"/>
</dbReference>
<accession>A0A3P6CYK6</accession>
<dbReference type="FunFam" id="3.60.40.10:FF:000044">
    <property type="entry name" value="probable protein phosphatase 2C 25"/>
    <property type="match status" value="1"/>
</dbReference>
<dbReference type="PANTHER" id="PTHR45919">
    <property type="entry name" value="GDP-MAN:MAN(3)GLCNAC(2)-PP-DOL ALPHA-1,2-MANNOSYLTRANSFERASE"/>
    <property type="match status" value="1"/>
</dbReference>
<dbReference type="EMBL" id="LS974620">
    <property type="protein sequence ID" value="CAG7908266.1"/>
    <property type="molecule type" value="Genomic_DNA"/>
</dbReference>
<evidence type="ECO:0000256" key="14">
    <source>
        <dbReference type="SAM" id="MobiDB-lite"/>
    </source>
</evidence>
<dbReference type="Gene3D" id="3.60.40.10">
    <property type="entry name" value="PPM-type phosphatase domain"/>
    <property type="match status" value="1"/>
</dbReference>
<keyword evidence="5" id="KW-0808">Transferase</keyword>
<evidence type="ECO:0000256" key="5">
    <source>
        <dbReference type="ARBA" id="ARBA00022676"/>
    </source>
</evidence>
<evidence type="ECO:0000256" key="12">
    <source>
        <dbReference type="ARBA" id="ARBA00048336"/>
    </source>
</evidence>
<dbReference type="SUPFAM" id="SSF53756">
    <property type="entry name" value="UDP-Glycosyltransferase/glycogen phosphorylase"/>
    <property type="match status" value="1"/>
</dbReference>
<dbReference type="InterPro" id="IPR001296">
    <property type="entry name" value="Glyco_trans_1"/>
</dbReference>
<proteinExistence type="inferred from homology"/>
<feature type="domain" description="PPM-type phosphatase" evidence="15">
    <location>
        <begin position="82"/>
        <end position="340"/>
    </location>
</feature>
<comment type="catalytic activity">
    <reaction evidence="12">
        <text>O-phospho-L-threonyl-[protein] + H2O = L-threonyl-[protein] + phosphate</text>
        <dbReference type="Rhea" id="RHEA:47004"/>
        <dbReference type="Rhea" id="RHEA-COMP:11060"/>
        <dbReference type="Rhea" id="RHEA-COMP:11605"/>
        <dbReference type="ChEBI" id="CHEBI:15377"/>
        <dbReference type="ChEBI" id="CHEBI:30013"/>
        <dbReference type="ChEBI" id="CHEBI:43474"/>
        <dbReference type="ChEBI" id="CHEBI:61977"/>
        <dbReference type="EC" id="3.1.3.16"/>
    </reaction>
</comment>
<keyword evidence="6" id="KW-0479">Metal-binding</keyword>
<dbReference type="Pfam" id="PF00534">
    <property type="entry name" value="Glycos_transf_1"/>
    <property type="match status" value="1"/>
</dbReference>
<name>A0A3P6CYK6_BRACM</name>
<evidence type="ECO:0000256" key="3">
    <source>
        <dbReference type="ARBA" id="ARBA00006702"/>
    </source>
</evidence>
<organism evidence="17">
    <name type="scientific">Brassica campestris</name>
    <name type="common">Field mustard</name>
    <dbReference type="NCBI Taxonomy" id="3711"/>
    <lineage>
        <taxon>Eukaryota</taxon>
        <taxon>Viridiplantae</taxon>
        <taxon>Streptophyta</taxon>
        <taxon>Embryophyta</taxon>
        <taxon>Tracheophyta</taxon>
        <taxon>Spermatophyta</taxon>
        <taxon>Magnoliopsida</taxon>
        <taxon>eudicotyledons</taxon>
        <taxon>Gunneridae</taxon>
        <taxon>Pentapetalae</taxon>
        <taxon>rosids</taxon>
        <taxon>malvids</taxon>
        <taxon>Brassicales</taxon>
        <taxon>Brassicaceae</taxon>
        <taxon>Brassiceae</taxon>
        <taxon>Brassica</taxon>
    </lineage>
</organism>
<dbReference type="Proteomes" id="UP000694005">
    <property type="component" value="Chromosome A04"/>
</dbReference>
<dbReference type="AlphaFoldDB" id="A0A3P6CYK6"/>
<dbReference type="CDD" id="cd00143">
    <property type="entry name" value="PP2Cc"/>
    <property type="match status" value="1"/>
</dbReference>
<keyword evidence="10" id="KW-0464">Manganese</keyword>
<evidence type="ECO:0000313" key="17">
    <source>
        <dbReference type="EMBL" id="VDD15555.1"/>
    </source>
</evidence>
<dbReference type="GO" id="GO:0009738">
    <property type="term" value="P:abscisic acid-activated signaling pathway"/>
    <property type="evidence" value="ECO:0007669"/>
    <property type="project" value="UniProtKB-ARBA"/>
</dbReference>
<keyword evidence="7 13" id="KW-0378">Hydrolase</keyword>
<protein>
    <recommendedName>
        <fullName evidence="4">protein-serine/threonine phosphatase</fullName>
        <ecNumber evidence="4">3.1.3.16</ecNumber>
    </recommendedName>
</protein>
<gene>
    <name evidence="17" type="ORF">BRAA04T18511Z</name>
    <name evidence="16" type="ORF">BRAPAZ1V2_A04P31670.2</name>
</gene>
<dbReference type="GO" id="GO:0004722">
    <property type="term" value="F:protein serine/threonine phosphatase activity"/>
    <property type="evidence" value="ECO:0007669"/>
    <property type="project" value="UniProtKB-EC"/>
</dbReference>
<dbReference type="GO" id="GO:0004377">
    <property type="term" value="F:GDP-Man:Man(3)GlcNAc(2)-PP-Dol alpha-1,2-mannosyltransferase activity"/>
    <property type="evidence" value="ECO:0007669"/>
    <property type="project" value="InterPro"/>
</dbReference>
<dbReference type="SMART" id="SM00331">
    <property type="entry name" value="PP2C_SIG"/>
    <property type="match status" value="1"/>
</dbReference>
<dbReference type="Pfam" id="PF00481">
    <property type="entry name" value="PP2C"/>
    <property type="match status" value="1"/>
</dbReference>
<evidence type="ECO:0000256" key="6">
    <source>
        <dbReference type="ARBA" id="ARBA00022723"/>
    </source>
</evidence>
<dbReference type="PROSITE" id="PS51746">
    <property type="entry name" value="PPM_2"/>
    <property type="match status" value="1"/>
</dbReference>
<reference evidence="17" key="1">
    <citation type="submission" date="2018-11" db="EMBL/GenBank/DDBJ databases">
        <authorList>
            <consortium name="Genoscope - CEA"/>
            <person name="William W."/>
        </authorList>
    </citation>
    <scope>NUCLEOTIDE SEQUENCE</scope>
</reference>
<keyword evidence="9 13" id="KW-0904">Protein phosphatase</keyword>
<dbReference type="Gramene" id="A04p31670.2_BraZ1">
    <property type="protein sequence ID" value="A04p31670.2_BraZ1.CDS"/>
    <property type="gene ID" value="A04g31670.2_BraZ1"/>
</dbReference>
<evidence type="ECO:0000256" key="10">
    <source>
        <dbReference type="ARBA" id="ARBA00023211"/>
    </source>
</evidence>
<dbReference type="SUPFAM" id="SSF81606">
    <property type="entry name" value="PP2C-like"/>
    <property type="match status" value="1"/>
</dbReference>
<evidence type="ECO:0000256" key="9">
    <source>
        <dbReference type="ARBA" id="ARBA00022912"/>
    </source>
</evidence>
<evidence type="ECO:0000256" key="13">
    <source>
        <dbReference type="RuleBase" id="RU003465"/>
    </source>
</evidence>
<dbReference type="EC" id="3.1.3.16" evidence="4"/>
<evidence type="ECO:0000256" key="1">
    <source>
        <dbReference type="ARBA" id="ARBA00001936"/>
    </source>
</evidence>
<feature type="region of interest" description="Disordered" evidence="14">
    <location>
        <begin position="1"/>
        <end position="56"/>
    </location>
</feature>
<dbReference type="InterPro" id="IPR038013">
    <property type="entry name" value="ALG11"/>
</dbReference>
<comment type="similarity">
    <text evidence="3 13">Belongs to the PP2C family.</text>
</comment>
<dbReference type="GO" id="GO:0046872">
    <property type="term" value="F:metal ion binding"/>
    <property type="evidence" value="ECO:0007669"/>
    <property type="project" value="UniProtKB-KW"/>
</dbReference>
<dbReference type="PANTHER" id="PTHR45919:SF1">
    <property type="entry name" value="GDP-MAN:MAN(3)GLCNAC(2)-PP-DOL ALPHA-1,2-MANNOSYLTRANSFERASE"/>
    <property type="match status" value="1"/>
</dbReference>
<comment type="cofactor">
    <cofactor evidence="2">
        <name>Mg(2+)</name>
        <dbReference type="ChEBI" id="CHEBI:18420"/>
    </cofactor>
</comment>
<dbReference type="InterPro" id="IPR001932">
    <property type="entry name" value="PPM-type_phosphatase-like_dom"/>
</dbReference>
<evidence type="ECO:0000256" key="7">
    <source>
        <dbReference type="ARBA" id="ARBA00022801"/>
    </source>
</evidence>
<evidence type="ECO:0000259" key="15">
    <source>
        <dbReference type="PROSITE" id="PS51746"/>
    </source>
</evidence>
<dbReference type="InterPro" id="IPR000222">
    <property type="entry name" value="PP2C_BS"/>
</dbReference>
<comment type="catalytic activity">
    <reaction evidence="11">
        <text>O-phospho-L-seryl-[protein] + H2O = L-seryl-[protein] + phosphate</text>
        <dbReference type="Rhea" id="RHEA:20629"/>
        <dbReference type="Rhea" id="RHEA-COMP:9863"/>
        <dbReference type="Rhea" id="RHEA-COMP:11604"/>
        <dbReference type="ChEBI" id="CHEBI:15377"/>
        <dbReference type="ChEBI" id="CHEBI:29999"/>
        <dbReference type="ChEBI" id="CHEBI:43474"/>
        <dbReference type="ChEBI" id="CHEBI:83421"/>
        <dbReference type="EC" id="3.1.3.16"/>
    </reaction>
</comment>
<keyword evidence="8" id="KW-0460">Magnesium</keyword>
<dbReference type="SMART" id="SM00332">
    <property type="entry name" value="PP2Cc"/>
    <property type="match status" value="1"/>
</dbReference>
<comment type="cofactor">
    <cofactor evidence="1">
        <name>Mn(2+)</name>
        <dbReference type="ChEBI" id="CHEBI:29035"/>
    </cofactor>
</comment>
<evidence type="ECO:0000256" key="11">
    <source>
        <dbReference type="ARBA" id="ARBA00047761"/>
    </source>
</evidence>
<evidence type="ECO:0000313" key="16">
    <source>
        <dbReference type="EMBL" id="CAG7908266.1"/>
    </source>
</evidence>
<dbReference type="Gene3D" id="3.40.50.2000">
    <property type="entry name" value="Glycogen Phosphorylase B"/>
    <property type="match status" value="1"/>
</dbReference>
<evidence type="ECO:0000256" key="4">
    <source>
        <dbReference type="ARBA" id="ARBA00013081"/>
    </source>
</evidence>
<dbReference type="InterPro" id="IPR036457">
    <property type="entry name" value="PPM-type-like_dom_sf"/>
</dbReference>
<keyword evidence="5" id="KW-0328">Glycosyltransferase</keyword>